<evidence type="ECO:0000313" key="2">
    <source>
        <dbReference type="Proteomes" id="UP000178419"/>
    </source>
</evidence>
<dbReference type="Proteomes" id="UP000178419">
    <property type="component" value="Unassembled WGS sequence"/>
</dbReference>
<evidence type="ECO:0008006" key="3">
    <source>
        <dbReference type="Google" id="ProtNLM"/>
    </source>
</evidence>
<dbReference type="AlphaFoldDB" id="A0A1F7XZM7"/>
<dbReference type="InterPro" id="IPR029044">
    <property type="entry name" value="Nucleotide-diphossugar_trans"/>
</dbReference>
<dbReference type="SUPFAM" id="SSF53448">
    <property type="entry name" value="Nucleotide-diphospho-sugar transferases"/>
    <property type="match status" value="1"/>
</dbReference>
<protein>
    <recommendedName>
        <fullName evidence="3">Glycosyltransferase 2-like domain-containing protein</fullName>
    </recommendedName>
</protein>
<reference evidence="1 2" key="1">
    <citation type="journal article" date="2016" name="Nat. Commun.">
        <title>Thousands of microbial genomes shed light on interconnected biogeochemical processes in an aquifer system.</title>
        <authorList>
            <person name="Anantharaman K."/>
            <person name="Brown C.T."/>
            <person name="Hug L.A."/>
            <person name="Sharon I."/>
            <person name="Castelle C.J."/>
            <person name="Probst A.J."/>
            <person name="Thomas B.C."/>
            <person name="Singh A."/>
            <person name="Wilkins M.J."/>
            <person name="Karaoz U."/>
            <person name="Brodie E.L."/>
            <person name="Williams K.H."/>
            <person name="Hubbard S.S."/>
            <person name="Banfield J.F."/>
        </authorList>
    </citation>
    <scope>NUCLEOTIDE SEQUENCE [LARGE SCALE GENOMIC DNA]</scope>
</reference>
<organism evidence="1 2">
    <name type="scientific">Candidatus Woesebacteria bacterium RIFCSPHIGHO2_01_FULL_38_9</name>
    <dbReference type="NCBI Taxonomy" id="1802492"/>
    <lineage>
        <taxon>Bacteria</taxon>
        <taxon>Candidatus Woeseibacteriota</taxon>
    </lineage>
</organism>
<dbReference type="EMBL" id="MGGE01000040">
    <property type="protein sequence ID" value="OGM20503.1"/>
    <property type="molecule type" value="Genomic_DNA"/>
</dbReference>
<evidence type="ECO:0000313" key="1">
    <source>
        <dbReference type="EMBL" id="OGM20503.1"/>
    </source>
</evidence>
<name>A0A1F7XZM7_9BACT</name>
<gene>
    <name evidence="1" type="ORF">A2714_03885</name>
</gene>
<dbReference type="Gene3D" id="3.90.550.10">
    <property type="entry name" value="Spore Coat Polysaccharide Biosynthesis Protein SpsA, Chain A"/>
    <property type="match status" value="1"/>
</dbReference>
<dbReference type="Pfam" id="PF13641">
    <property type="entry name" value="Glyco_tranf_2_3"/>
    <property type="match status" value="1"/>
</dbReference>
<comment type="caution">
    <text evidence="1">The sequence shown here is derived from an EMBL/GenBank/DDBJ whole genome shotgun (WGS) entry which is preliminary data.</text>
</comment>
<accession>A0A1F7XZM7</accession>
<proteinExistence type="predicted"/>
<sequence>MKKKLTLTVGIPTYYGGPALVNAAKSVLDSKSVDKFRLIVNIDGNPLEPEIEKQLLDLGVDVVFSKERGGQVARIKQMIGMTDTDILVLTQDDIQLAPDTLANILKTFGNYPKLTMIGARMRSKKTNKIMEKIVDVAVEGNNELGRRWKNGNNYLMASGRCMAFRADFIKKFDIPEGIINSDSYLYFENKRKGGEFLALSEAVVFNKTPETLKEHLKQSRKFSVSKGENEKYAGENLSGEYSIPLKPKLEAFAAILLRKHIWAILYLGINLYTKIVGRNMYKDAVRFWETDKTTKKV</sequence>